<comment type="caution">
    <text evidence="1">The sequence shown here is derived from an EMBL/GenBank/DDBJ whole genome shotgun (WGS) entry which is preliminary data.</text>
</comment>
<gene>
    <name evidence="1" type="ORF">HMPREF1991_02457</name>
</gene>
<dbReference type="Proteomes" id="UP000027442">
    <property type="component" value="Unassembled WGS sequence"/>
</dbReference>
<dbReference type="PATRIC" id="fig|1122985.7.peg.2544"/>
<protein>
    <submittedName>
        <fullName evidence="1">Uncharacterized protein</fullName>
    </submittedName>
</protein>
<evidence type="ECO:0000313" key="1">
    <source>
        <dbReference type="EMBL" id="KDR51534.1"/>
    </source>
</evidence>
<name>A0A069QHM0_HOYLO</name>
<accession>A0A069QHM0</accession>
<keyword evidence="2" id="KW-1185">Reference proteome</keyword>
<organism evidence="1 2">
    <name type="scientific">Hoylesella loescheii DSM 19665 = JCM 12249 = ATCC 15930</name>
    <dbReference type="NCBI Taxonomy" id="1122985"/>
    <lineage>
        <taxon>Bacteria</taxon>
        <taxon>Pseudomonadati</taxon>
        <taxon>Bacteroidota</taxon>
        <taxon>Bacteroidia</taxon>
        <taxon>Bacteroidales</taxon>
        <taxon>Prevotellaceae</taxon>
        <taxon>Hoylesella</taxon>
    </lineage>
</organism>
<proteinExistence type="predicted"/>
<dbReference type="AlphaFoldDB" id="A0A069QHM0"/>
<dbReference type="HOGENOM" id="CLU_2772449_0_0_10"/>
<sequence>MREFGIRRRIIQTKPYKLINGKKTKTYGLVGLGALLRQGRSLSLPTLPYQRTNRYAVVSATQAAIVPCL</sequence>
<reference evidence="1 2" key="1">
    <citation type="submission" date="2013-08" db="EMBL/GenBank/DDBJ databases">
        <authorList>
            <person name="Weinstock G."/>
            <person name="Sodergren E."/>
            <person name="Wylie T."/>
            <person name="Fulton L."/>
            <person name="Fulton R."/>
            <person name="Fronick C."/>
            <person name="O'Laughlin M."/>
            <person name="Godfrey J."/>
            <person name="Miner T."/>
            <person name="Herter B."/>
            <person name="Appelbaum E."/>
            <person name="Cordes M."/>
            <person name="Lek S."/>
            <person name="Wollam A."/>
            <person name="Pepin K.H."/>
            <person name="Palsikar V.B."/>
            <person name="Mitreva M."/>
            <person name="Wilson R.K."/>
        </authorList>
    </citation>
    <scope>NUCLEOTIDE SEQUENCE [LARGE SCALE GENOMIC DNA]</scope>
    <source>
        <strain evidence="1 2">ATCC 15930</strain>
    </source>
</reference>
<evidence type="ECO:0000313" key="2">
    <source>
        <dbReference type="Proteomes" id="UP000027442"/>
    </source>
</evidence>
<dbReference type="EMBL" id="JNGW01000105">
    <property type="protein sequence ID" value="KDR51534.1"/>
    <property type="molecule type" value="Genomic_DNA"/>
</dbReference>